<evidence type="ECO:0000256" key="4">
    <source>
        <dbReference type="ARBA" id="ARBA00022989"/>
    </source>
</evidence>
<evidence type="ECO:0000256" key="2">
    <source>
        <dbReference type="ARBA" id="ARBA00022475"/>
    </source>
</evidence>
<feature type="transmembrane region" description="Helical" evidence="6">
    <location>
        <begin position="184"/>
        <end position="202"/>
    </location>
</feature>
<dbReference type="PANTHER" id="PTHR42920">
    <property type="entry name" value="OS03G0707200 PROTEIN-RELATED"/>
    <property type="match status" value="1"/>
</dbReference>
<feature type="transmembrane region" description="Helical" evidence="6">
    <location>
        <begin position="214"/>
        <end position="235"/>
    </location>
</feature>
<comment type="caution">
    <text evidence="8">The sequence shown here is derived from an EMBL/GenBank/DDBJ whole genome shotgun (WGS) entry which is preliminary data.</text>
</comment>
<dbReference type="Gene3D" id="1.10.3730.20">
    <property type="match status" value="1"/>
</dbReference>
<feature type="transmembrane region" description="Helical" evidence="6">
    <location>
        <begin position="271"/>
        <end position="289"/>
    </location>
</feature>
<feature type="transmembrane region" description="Helical" evidence="6">
    <location>
        <begin position="149"/>
        <end position="172"/>
    </location>
</feature>
<feature type="transmembrane region" description="Helical" evidence="6">
    <location>
        <begin position="247"/>
        <end position="265"/>
    </location>
</feature>
<proteinExistence type="predicted"/>
<evidence type="ECO:0000256" key="3">
    <source>
        <dbReference type="ARBA" id="ARBA00022692"/>
    </source>
</evidence>
<evidence type="ECO:0000256" key="5">
    <source>
        <dbReference type="ARBA" id="ARBA00023136"/>
    </source>
</evidence>
<accession>A0A926INH7</accession>
<keyword evidence="5 6" id="KW-0472">Membrane</keyword>
<dbReference type="PANTHER" id="PTHR42920:SF5">
    <property type="entry name" value="EAMA DOMAIN-CONTAINING PROTEIN"/>
    <property type="match status" value="1"/>
</dbReference>
<keyword evidence="4 6" id="KW-1133">Transmembrane helix</keyword>
<dbReference type="InterPro" id="IPR000620">
    <property type="entry name" value="EamA_dom"/>
</dbReference>
<feature type="transmembrane region" description="Helical" evidence="6">
    <location>
        <begin position="40"/>
        <end position="58"/>
    </location>
</feature>
<feature type="domain" description="EamA" evidence="7">
    <location>
        <begin position="152"/>
        <end position="287"/>
    </location>
</feature>
<name>A0A926INH7_9BACT</name>
<dbReference type="AlphaFoldDB" id="A0A926INH7"/>
<dbReference type="Proteomes" id="UP000651085">
    <property type="component" value="Unassembled WGS sequence"/>
</dbReference>
<gene>
    <name evidence="8" type="ORF">H8744_00245</name>
</gene>
<keyword evidence="2" id="KW-1003">Cell membrane</keyword>
<protein>
    <submittedName>
        <fullName evidence="8">DMT family transporter</fullName>
    </submittedName>
</protein>
<feature type="transmembrane region" description="Helical" evidence="6">
    <location>
        <begin position="97"/>
        <end position="117"/>
    </location>
</feature>
<sequence length="307" mass="33530">MNINNKAKGFVCGAVAAATYGMNPLFTLPLYEEGMSVDSVLFYRYAFAVLILGILMKLQGQSFALKKNEIFPLIIGGLLFSASSLLLFMSYKHMDAGIASTILFVYPVMVAVIMFLFFHEKVSFMTAFSIMMALSGIGLLYKGDDGETLSLIGMLLVILSSLSYAIYIVGVNHSTLKMMSTAKLTFYALLFGLSIYIVRLNFGLDLQVIPSSSAWVNILAMAFLPTVISLVCTAISIHNIGSTSTAILGALEPVTALFFGVLIFGEQLTPRLMLGITMILVAVTFIVLGRPLSEKFGHLFVHLLRRH</sequence>
<feature type="transmembrane region" description="Helical" evidence="6">
    <location>
        <begin position="70"/>
        <end position="91"/>
    </location>
</feature>
<keyword evidence="9" id="KW-1185">Reference proteome</keyword>
<organism evidence="8 9">
    <name type="scientific">Jilunia laotingensis</name>
    <dbReference type="NCBI Taxonomy" id="2763675"/>
    <lineage>
        <taxon>Bacteria</taxon>
        <taxon>Pseudomonadati</taxon>
        <taxon>Bacteroidota</taxon>
        <taxon>Bacteroidia</taxon>
        <taxon>Bacteroidales</taxon>
        <taxon>Bacteroidaceae</taxon>
        <taxon>Jilunia</taxon>
    </lineage>
</organism>
<feature type="domain" description="EamA" evidence="7">
    <location>
        <begin position="8"/>
        <end position="141"/>
    </location>
</feature>
<dbReference type="InterPro" id="IPR051258">
    <property type="entry name" value="Diverse_Substrate_Transporter"/>
</dbReference>
<dbReference type="Pfam" id="PF00892">
    <property type="entry name" value="EamA"/>
    <property type="match status" value="2"/>
</dbReference>
<reference evidence="8" key="1">
    <citation type="submission" date="2020-08" db="EMBL/GenBank/DDBJ databases">
        <title>Genome public.</title>
        <authorList>
            <person name="Liu C."/>
            <person name="Sun Q."/>
        </authorList>
    </citation>
    <scope>NUCLEOTIDE SEQUENCE</scope>
    <source>
        <strain evidence="8">N12</strain>
    </source>
</reference>
<evidence type="ECO:0000313" key="9">
    <source>
        <dbReference type="Proteomes" id="UP000651085"/>
    </source>
</evidence>
<feature type="transmembrane region" description="Helical" evidence="6">
    <location>
        <begin position="124"/>
        <end position="143"/>
    </location>
</feature>
<dbReference type="GO" id="GO:0005886">
    <property type="term" value="C:plasma membrane"/>
    <property type="evidence" value="ECO:0007669"/>
    <property type="project" value="UniProtKB-SubCell"/>
</dbReference>
<dbReference type="SUPFAM" id="SSF103481">
    <property type="entry name" value="Multidrug resistance efflux transporter EmrE"/>
    <property type="match status" value="2"/>
</dbReference>
<keyword evidence="3 6" id="KW-0812">Transmembrane</keyword>
<evidence type="ECO:0000256" key="6">
    <source>
        <dbReference type="SAM" id="Phobius"/>
    </source>
</evidence>
<comment type="subcellular location">
    <subcellularLocation>
        <location evidence="1">Cell membrane</location>
        <topology evidence="1">Multi-pass membrane protein</topology>
    </subcellularLocation>
</comment>
<evidence type="ECO:0000256" key="1">
    <source>
        <dbReference type="ARBA" id="ARBA00004651"/>
    </source>
</evidence>
<dbReference type="InterPro" id="IPR037185">
    <property type="entry name" value="EmrE-like"/>
</dbReference>
<evidence type="ECO:0000259" key="7">
    <source>
        <dbReference type="Pfam" id="PF00892"/>
    </source>
</evidence>
<evidence type="ECO:0000313" key="8">
    <source>
        <dbReference type="EMBL" id="MBC8591691.1"/>
    </source>
</evidence>
<dbReference type="RefSeq" id="WP_305067403.1">
    <property type="nucleotide sequence ID" value="NZ_JACRTF010000001.1"/>
</dbReference>
<dbReference type="EMBL" id="JACRTF010000001">
    <property type="protein sequence ID" value="MBC8591691.1"/>
    <property type="molecule type" value="Genomic_DNA"/>
</dbReference>